<dbReference type="RefSeq" id="WP_220270098.1">
    <property type="nucleotide sequence ID" value="NZ_QEIN01000500.1"/>
</dbReference>
<dbReference type="AlphaFoldDB" id="A0A368SXK4"/>
<proteinExistence type="predicted"/>
<comment type="caution">
    <text evidence="2">The sequence shown here is derived from an EMBL/GenBank/DDBJ whole genome shotgun (WGS) entry which is preliminary data.</text>
</comment>
<dbReference type="EMBL" id="QEIN01000500">
    <property type="protein sequence ID" value="RCV47495.1"/>
    <property type="molecule type" value="Genomic_DNA"/>
</dbReference>
<keyword evidence="3" id="KW-1185">Reference proteome</keyword>
<accession>A0A368SXK4</accession>
<gene>
    <name evidence="2" type="ORF">DEF24_27075</name>
</gene>
<feature type="non-terminal residue" evidence="2">
    <location>
        <position position="221"/>
    </location>
</feature>
<feature type="region of interest" description="Disordered" evidence="1">
    <location>
        <begin position="194"/>
        <end position="221"/>
    </location>
</feature>
<dbReference type="GO" id="GO:0016746">
    <property type="term" value="F:acyltransferase activity"/>
    <property type="evidence" value="ECO:0007669"/>
    <property type="project" value="InterPro"/>
</dbReference>
<dbReference type="Gene3D" id="3.40.47.10">
    <property type="match status" value="1"/>
</dbReference>
<evidence type="ECO:0000313" key="2">
    <source>
        <dbReference type="EMBL" id="RCV47495.1"/>
    </source>
</evidence>
<dbReference type="InterPro" id="IPR016039">
    <property type="entry name" value="Thiolase-like"/>
</dbReference>
<organism evidence="2 3">
    <name type="scientific">Marinitenerispora sediminis</name>
    <dbReference type="NCBI Taxonomy" id="1931232"/>
    <lineage>
        <taxon>Bacteria</taxon>
        <taxon>Bacillati</taxon>
        <taxon>Actinomycetota</taxon>
        <taxon>Actinomycetes</taxon>
        <taxon>Streptosporangiales</taxon>
        <taxon>Nocardiopsidaceae</taxon>
        <taxon>Marinitenerispora</taxon>
    </lineage>
</organism>
<evidence type="ECO:0000313" key="3">
    <source>
        <dbReference type="Proteomes" id="UP000253318"/>
    </source>
</evidence>
<dbReference type="SUPFAM" id="SSF53901">
    <property type="entry name" value="Thiolase-like"/>
    <property type="match status" value="1"/>
</dbReference>
<reference evidence="2 3" key="1">
    <citation type="submission" date="2018-04" db="EMBL/GenBank/DDBJ databases">
        <title>Novel actinobacteria from marine sediment.</title>
        <authorList>
            <person name="Ng Z.Y."/>
            <person name="Tan G.Y.A."/>
        </authorList>
    </citation>
    <scope>NUCLEOTIDE SEQUENCE [LARGE SCALE GENOMIC DNA]</scope>
    <source>
        <strain evidence="2 3">TPS81</strain>
    </source>
</reference>
<evidence type="ECO:0000256" key="1">
    <source>
        <dbReference type="SAM" id="MobiDB-lite"/>
    </source>
</evidence>
<protein>
    <submittedName>
        <fullName evidence="2">Uncharacterized protein</fullName>
    </submittedName>
</protein>
<dbReference type="Proteomes" id="UP000253318">
    <property type="component" value="Unassembled WGS sequence"/>
</dbReference>
<feature type="non-terminal residue" evidence="2">
    <location>
        <position position="1"/>
    </location>
</feature>
<name>A0A368SXK4_9ACTN</name>
<sequence>AQVDHHLFGPGRAYTLESTHIYFADLARLYGLTHGADYFDGRTRNSFTEMAGAAAAPLVSGAPFDLVIMAHSTPDPEPGWPGPSLTNALPGGPIAFGIAEQGAAAAATALRIAAEYAAAAGARRSLVLVLEQSVLLHDLPLPSGVMLPERDSVAAIVVDAAEPAGTVTPRQFADVAPEEVRTVLSEALGDATEVIAGPGLDPGRRSPPWRHRAPRSGRCGP</sequence>